<reference evidence="4" key="1">
    <citation type="journal article" date="2022" name="Int. J. Syst. Evol. Microbiol.">
        <title>Anaeromyxobacter oryzae sp. nov., Anaeromyxobacter diazotrophicus sp. nov. and Anaeromyxobacter paludicola sp. nov., isolated from paddy soils.</title>
        <authorList>
            <person name="Itoh H."/>
            <person name="Xu Z."/>
            <person name="Mise K."/>
            <person name="Masuda Y."/>
            <person name="Ushijima N."/>
            <person name="Hayakawa C."/>
            <person name="Shiratori Y."/>
            <person name="Senoo K."/>
        </authorList>
    </citation>
    <scope>NUCLEOTIDE SEQUENCE [LARGE SCALE GENOMIC DNA]</scope>
    <source>
        <strain evidence="4">Red630</strain>
    </source>
</reference>
<organism evidence="3 4">
    <name type="scientific">Anaeromyxobacter paludicola</name>
    <dbReference type="NCBI Taxonomy" id="2918171"/>
    <lineage>
        <taxon>Bacteria</taxon>
        <taxon>Pseudomonadati</taxon>
        <taxon>Myxococcota</taxon>
        <taxon>Myxococcia</taxon>
        <taxon>Myxococcales</taxon>
        <taxon>Cystobacterineae</taxon>
        <taxon>Anaeromyxobacteraceae</taxon>
        <taxon>Anaeromyxobacter</taxon>
    </lineage>
</organism>
<evidence type="ECO:0000313" key="3">
    <source>
        <dbReference type="EMBL" id="BDG09464.1"/>
    </source>
</evidence>
<sequence>MPRATRPRHGNARQHHPLRREVPLAAPPQPSPPERGGSAARAGPAPEVQLAWARDRDGRKVHVAALDPKRRRDRAPFACLGCGDPLIPHLGEQRARHFAHEPGSRCPLTAPETALHLNVKERLLWLCGEAFAGRLRVVLGARCPGCRREAAVELAAAGDGAVAEGLVGSHRADVLVTRAGAPALALEVLVTHAVDAAKEAALGRLAVPALEVDAHEAWEEERDGATYVVVARSLGVARCGRCQLGDRAEAGRGQGGEEAELAELEAYRARGLFGSPPGPTVPEPPPLAAPDGAAFARRFECRRCGGRGLAVSPRIARHGCPGAAPRPVAWRGYDGALVELKWWK</sequence>
<feature type="region of interest" description="Disordered" evidence="1">
    <location>
        <begin position="1"/>
        <end position="46"/>
    </location>
</feature>
<gene>
    <name evidence="3" type="ORF">AMPC_25770</name>
</gene>
<dbReference type="Pfam" id="PF25164">
    <property type="entry name" value="CoiA_N"/>
    <property type="match status" value="1"/>
</dbReference>
<feature type="compositionally biased region" description="Basic residues" evidence="1">
    <location>
        <begin position="1"/>
        <end position="18"/>
    </location>
</feature>
<protein>
    <recommendedName>
        <fullName evidence="2">Competence protein CoiA-like N-terminal domain-containing protein</fullName>
    </recommendedName>
</protein>
<feature type="compositionally biased region" description="Low complexity" evidence="1">
    <location>
        <begin position="34"/>
        <end position="46"/>
    </location>
</feature>
<proteinExistence type="predicted"/>
<name>A0ABM7XC69_9BACT</name>
<accession>A0ABM7XC69</accession>
<dbReference type="Proteomes" id="UP001162734">
    <property type="component" value="Chromosome"/>
</dbReference>
<evidence type="ECO:0000313" key="4">
    <source>
        <dbReference type="Proteomes" id="UP001162734"/>
    </source>
</evidence>
<dbReference type="EMBL" id="AP025592">
    <property type="protein sequence ID" value="BDG09464.1"/>
    <property type="molecule type" value="Genomic_DNA"/>
</dbReference>
<evidence type="ECO:0000256" key="1">
    <source>
        <dbReference type="SAM" id="MobiDB-lite"/>
    </source>
</evidence>
<feature type="domain" description="Competence protein CoiA-like N-terminal" evidence="2">
    <location>
        <begin position="70"/>
        <end position="107"/>
    </location>
</feature>
<dbReference type="InterPro" id="IPR057253">
    <property type="entry name" value="CoiA-like_N"/>
</dbReference>
<dbReference type="RefSeq" id="WP_248341688.1">
    <property type="nucleotide sequence ID" value="NZ_AP025592.1"/>
</dbReference>
<keyword evidence="4" id="KW-1185">Reference proteome</keyword>
<evidence type="ECO:0000259" key="2">
    <source>
        <dbReference type="Pfam" id="PF25164"/>
    </source>
</evidence>